<proteinExistence type="predicted"/>
<dbReference type="Pfam" id="PF00249">
    <property type="entry name" value="Myb_DNA-binding"/>
    <property type="match status" value="3"/>
</dbReference>
<dbReference type="PROSITE" id="PS51294">
    <property type="entry name" value="HTH_MYB"/>
    <property type="match status" value="5"/>
</dbReference>
<protein>
    <submittedName>
        <fullName evidence="7">Uncharacterized protein</fullName>
    </submittedName>
</protein>
<feature type="domain" description="Myb-like" evidence="5">
    <location>
        <begin position="579"/>
        <end position="639"/>
    </location>
</feature>
<dbReference type="InterPro" id="IPR051575">
    <property type="entry name" value="Myb-like_DNA-bd"/>
</dbReference>
<dbReference type="SMART" id="SM00717">
    <property type="entry name" value="SANT"/>
    <property type="match status" value="10"/>
</dbReference>
<keyword evidence="2" id="KW-0238">DNA-binding</keyword>
<feature type="domain" description="Myb-like" evidence="5">
    <location>
        <begin position="342"/>
        <end position="395"/>
    </location>
</feature>
<evidence type="ECO:0000313" key="8">
    <source>
        <dbReference type="Proteomes" id="UP001473302"/>
    </source>
</evidence>
<dbReference type="InterPro" id="IPR001005">
    <property type="entry name" value="SANT/Myb"/>
</dbReference>
<dbReference type="InterPro" id="IPR009057">
    <property type="entry name" value="Homeodomain-like_sf"/>
</dbReference>
<feature type="domain" description="HTH myb-type" evidence="6">
    <location>
        <begin position="235"/>
        <end position="289"/>
    </location>
</feature>
<keyword evidence="4" id="KW-0539">Nucleus</keyword>
<feature type="domain" description="HTH myb-type" evidence="6">
    <location>
        <begin position="399"/>
        <end position="452"/>
    </location>
</feature>
<feature type="domain" description="Myb-like" evidence="5">
    <location>
        <begin position="527"/>
        <end position="578"/>
    </location>
</feature>
<comment type="caution">
    <text evidence="7">The sequence shown here is derived from an EMBL/GenBank/DDBJ whole genome shotgun (WGS) entry which is preliminary data.</text>
</comment>
<evidence type="ECO:0000256" key="4">
    <source>
        <dbReference type="ARBA" id="ARBA00023242"/>
    </source>
</evidence>
<feature type="domain" description="Myb-like" evidence="5">
    <location>
        <begin position="184"/>
        <end position="234"/>
    </location>
</feature>
<evidence type="ECO:0000259" key="5">
    <source>
        <dbReference type="PROSITE" id="PS50090"/>
    </source>
</evidence>
<evidence type="ECO:0000259" key="6">
    <source>
        <dbReference type="PROSITE" id="PS51294"/>
    </source>
</evidence>
<feature type="domain" description="Myb-like" evidence="5">
    <location>
        <begin position="235"/>
        <end position="285"/>
    </location>
</feature>
<dbReference type="Proteomes" id="UP001473302">
    <property type="component" value="Unassembled WGS sequence"/>
</dbReference>
<feature type="domain" description="Myb-like" evidence="5">
    <location>
        <begin position="397"/>
        <end position="448"/>
    </location>
</feature>
<feature type="domain" description="HTH myb-type" evidence="6">
    <location>
        <begin position="138"/>
        <end position="187"/>
    </location>
</feature>
<dbReference type="Gene3D" id="1.10.10.60">
    <property type="entry name" value="Homeodomain-like"/>
    <property type="match status" value="10"/>
</dbReference>
<dbReference type="CDD" id="cd00167">
    <property type="entry name" value="SANT"/>
    <property type="match status" value="8"/>
</dbReference>
<evidence type="ECO:0000313" key="7">
    <source>
        <dbReference type="EMBL" id="GAA5814369.1"/>
    </source>
</evidence>
<feature type="domain" description="Myb-like" evidence="5">
    <location>
        <begin position="132"/>
        <end position="183"/>
    </location>
</feature>
<dbReference type="InterPro" id="IPR017930">
    <property type="entry name" value="Myb_dom"/>
</dbReference>
<dbReference type="SUPFAM" id="SSF46689">
    <property type="entry name" value="Homeodomain-like"/>
    <property type="match status" value="7"/>
</dbReference>
<feature type="domain" description="Myb-like" evidence="5">
    <location>
        <begin position="81"/>
        <end position="129"/>
    </location>
</feature>
<gene>
    <name evidence="7" type="ORF">MFLAVUS_007864</name>
</gene>
<feature type="domain" description="Myb-like" evidence="5">
    <location>
        <begin position="36"/>
        <end position="80"/>
    </location>
</feature>
<evidence type="ECO:0000256" key="3">
    <source>
        <dbReference type="ARBA" id="ARBA00023163"/>
    </source>
</evidence>
<dbReference type="EMBL" id="BAABUK010000021">
    <property type="protein sequence ID" value="GAA5814369.1"/>
    <property type="molecule type" value="Genomic_DNA"/>
</dbReference>
<dbReference type="PROSITE" id="PS50090">
    <property type="entry name" value="MYB_LIKE"/>
    <property type="match status" value="9"/>
</dbReference>
<keyword evidence="8" id="KW-1185">Reference proteome</keyword>
<dbReference type="PANTHER" id="PTHR46621">
    <property type="entry name" value="SNRNA-ACTIVATING PROTEIN COMPLEX SUBUNIT 4"/>
    <property type="match status" value="1"/>
</dbReference>
<feature type="domain" description="HTH myb-type" evidence="6">
    <location>
        <begin position="530"/>
        <end position="582"/>
    </location>
</feature>
<organism evidence="7 8">
    <name type="scientific">Mucor flavus</name>
    <dbReference type="NCBI Taxonomy" id="439312"/>
    <lineage>
        <taxon>Eukaryota</taxon>
        <taxon>Fungi</taxon>
        <taxon>Fungi incertae sedis</taxon>
        <taxon>Mucoromycota</taxon>
        <taxon>Mucoromycotina</taxon>
        <taxon>Mucoromycetes</taxon>
        <taxon>Mucorales</taxon>
        <taxon>Mucorineae</taxon>
        <taxon>Mucoraceae</taxon>
        <taxon>Mucor</taxon>
    </lineage>
</organism>
<sequence length="647" mass="76420">MFALLIPKNAFIKRSPLLLLNKLYKPRCLIHNVPEKWLPWEDELLQNYVKHNGKKWSEFVQHCLPTRSPGQCQARWTDILNPNLKRGPFSNAEKNLLEKGIAEFGEGQWSKIGAVYLPQRSPRRIANEWTSVAKVSSGPWTEAEDALLLKGFEEFGSAWTKIANHYLPWRSRVQLRSHYLSKLDPNINREKWTQDELDVLFRRTIMLGQDWKKVAEGLPGRSPLKCSLVWLNDLDPALNKGPWTKEETMLFWERVRRFQGNFVKVAEGLPGRNRVHCFHKFQTTVRKDIEFKILYGDLLEKGEEENQPAWRARMAKLVCEWLGHEISVRESSNKSIQLHQTGSWNKQELLELKRLVENHQLRENKNLDYSDWKTIAENFPTRDARQCKYQYNEYLVVNDVKKGSWSKEEDEALLELIKKHGVEDWDVIVNHIPNRTKRQCSYRWDRILKFKDVDPPIIKNQRLTNTEIIIIKNQRSLIREGVQMFGPNWTAIRMTYLPARTPEQLMRWWNAQRKDSADDEYGDVEHKNFWSEEEDKALQFAVSTYKDEQGEVPSWAQVAKLIHGRTSRQCRKRWMYTLKPGVTKGNWSYDEEMQLLEIVQKVKLRKSKTSKQSMWPLIAKELKTGRSDLACRSKYDTMQRKGHRFAF</sequence>
<keyword evidence="3" id="KW-0804">Transcription</keyword>
<name>A0ABP9Z5J9_9FUNG</name>
<dbReference type="Pfam" id="PF13921">
    <property type="entry name" value="Myb_DNA-bind_6"/>
    <property type="match status" value="3"/>
</dbReference>
<reference evidence="7 8" key="1">
    <citation type="submission" date="2024-04" db="EMBL/GenBank/DDBJ databases">
        <title>genome sequences of Mucor flavus KT1a and Helicostylum pulchrum KT1b strains isolated from the surface of a dry-aged beef.</title>
        <authorList>
            <person name="Toyotome T."/>
            <person name="Hosono M."/>
            <person name="Torimaru M."/>
            <person name="Fukuda K."/>
            <person name="Mikami N."/>
        </authorList>
    </citation>
    <scope>NUCLEOTIDE SEQUENCE [LARGE SCALE GENOMIC DNA]</scope>
    <source>
        <strain evidence="7 8">KT1a</strain>
    </source>
</reference>
<keyword evidence="1" id="KW-0805">Transcription regulation</keyword>
<dbReference type="PANTHER" id="PTHR46621:SF1">
    <property type="entry name" value="SNRNA-ACTIVATING PROTEIN COMPLEX SUBUNIT 4"/>
    <property type="match status" value="1"/>
</dbReference>
<accession>A0ABP9Z5J9</accession>
<evidence type="ECO:0000256" key="2">
    <source>
        <dbReference type="ARBA" id="ARBA00023125"/>
    </source>
</evidence>
<evidence type="ECO:0000256" key="1">
    <source>
        <dbReference type="ARBA" id="ARBA00023015"/>
    </source>
</evidence>
<feature type="domain" description="HTH myb-type" evidence="6">
    <location>
        <begin position="81"/>
        <end position="137"/>
    </location>
</feature>